<dbReference type="Gene3D" id="3.30.70.920">
    <property type="match status" value="1"/>
</dbReference>
<comment type="similarity">
    <text evidence="4">Belongs to the NapD family.</text>
</comment>
<dbReference type="PANTHER" id="PTHR38603:SF1">
    <property type="entry name" value="CHAPERONE NAPD"/>
    <property type="match status" value="1"/>
</dbReference>
<dbReference type="EMBL" id="CP113432">
    <property type="protein sequence ID" value="WAI51644.1"/>
    <property type="molecule type" value="Genomic_DNA"/>
</dbReference>
<evidence type="ECO:0000256" key="1">
    <source>
        <dbReference type="ARBA" id="ARBA00004496"/>
    </source>
</evidence>
<comment type="function">
    <text evidence="4">Chaperone for NapA, the catalytic subunit of the periplasmic nitrate reductase. It binds directly and specifically to the twin-arginine signal peptide of NapA, preventing premature interaction with the Tat translocase and premature export.</text>
</comment>
<dbReference type="PANTHER" id="PTHR38603">
    <property type="entry name" value="CHAPERONE NAPD"/>
    <property type="match status" value="1"/>
</dbReference>
<dbReference type="HAMAP" id="MF_02200">
    <property type="entry name" value="NapD"/>
    <property type="match status" value="1"/>
</dbReference>
<reference evidence="5" key="1">
    <citation type="submission" date="2022-11" db="EMBL/GenBank/DDBJ databases">
        <title>Pseudomonas triclosanedens sp. nov., a triclosan degrader isolated from activated sludge.</title>
        <authorList>
            <person name="Yin Y."/>
            <person name="Lu Z."/>
        </authorList>
    </citation>
    <scope>NUCLEOTIDE SEQUENCE</scope>
    <source>
        <strain evidence="5">ZM23</strain>
    </source>
</reference>
<name>A0ABY7A3L0_9PSED</name>
<evidence type="ECO:0000313" key="6">
    <source>
        <dbReference type="Proteomes" id="UP001163624"/>
    </source>
</evidence>
<accession>A0ABY7A3L0</accession>
<dbReference type="Pfam" id="PF03927">
    <property type="entry name" value="NapD"/>
    <property type="match status" value="1"/>
</dbReference>
<evidence type="ECO:0000256" key="2">
    <source>
        <dbReference type="ARBA" id="ARBA00022490"/>
    </source>
</evidence>
<keyword evidence="6" id="KW-1185">Reference proteome</keyword>
<gene>
    <name evidence="4" type="primary">napD</name>
    <name evidence="5" type="ORF">OU419_10455</name>
</gene>
<protein>
    <recommendedName>
        <fullName evidence="4">Chaperone NapD</fullName>
    </recommendedName>
    <alternativeName>
        <fullName evidence="4">NapA signal peptide-binding chaperone NapD</fullName>
    </alternativeName>
</protein>
<evidence type="ECO:0000256" key="4">
    <source>
        <dbReference type="HAMAP-Rule" id="MF_02200"/>
    </source>
</evidence>
<comment type="subcellular location">
    <subcellularLocation>
        <location evidence="1 4">Cytoplasm</location>
    </subcellularLocation>
</comment>
<sequence length="105" mass="11462">MPESKMPQSIQIASLIVHTQPELLETVKANLLRLPHLEVHQQSPMGKLVVVLEAEHEASILDNLNTIQNLPGVLNAVLVYHEIVESPEAPQIEPEPALAQVGGAR</sequence>
<evidence type="ECO:0000256" key="3">
    <source>
        <dbReference type="ARBA" id="ARBA00023186"/>
    </source>
</evidence>
<keyword evidence="2 4" id="KW-0963">Cytoplasm</keyword>
<comment type="subunit">
    <text evidence="4">Interacts with the cytoplasmic NapA precursor.</text>
</comment>
<keyword evidence="3 4" id="KW-0143">Chaperone</keyword>
<organism evidence="5 6">
    <name type="scientific">Pseudomonas triclosanedens</name>
    <dbReference type="NCBI Taxonomy" id="2961893"/>
    <lineage>
        <taxon>Bacteria</taxon>
        <taxon>Pseudomonadati</taxon>
        <taxon>Pseudomonadota</taxon>
        <taxon>Gammaproteobacteria</taxon>
        <taxon>Pseudomonadales</taxon>
        <taxon>Pseudomonadaceae</taxon>
        <taxon>Pseudomonas</taxon>
    </lineage>
</organism>
<dbReference type="Proteomes" id="UP001163624">
    <property type="component" value="Chromosome"/>
</dbReference>
<dbReference type="InterPro" id="IPR005623">
    <property type="entry name" value="Chaperone_NapD_NO3_reduct"/>
</dbReference>
<proteinExistence type="inferred from homology"/>
<evidence type="ECO:0000313" key="5">
    <source>
        <dbReference type="EMBL" id="WAI51644.1"/>
    </source>
</evidence>